<feature type="non-terminal residue" evidence="1">
    <location>
        <position position="1"/>
    </location>
</feature>
<accession>A0A382C4K1</accession>
<name>A0A382C4K1_9ZZZZ</name>
<protein>
    <submittedName>
        <fullName evidence="1">Uncharacterized protein</fullName>
    </submittedName>
</protein>
<proteinExistence type="predicted"/>
<sequence>TVETNIENDYVRVKEQEKLRDEFIAMVEQIKNTIVDLYNKSIQCIANINLEANDKPQTPKGNNEITTK</sequence>
<gene>
    <name evidence="1" type="ORF">METZ01_LOCUS173668</name>
</gene>
<evidence type="ECO:0000313" key="1">
    <source>
        <dbReference type="EMBL" id="SVB20814.1"/>
    </source>
</evidence>
<dbReference type="EMBL" id="UINC01032706">
    <property type="protein sequence ID" value="SVB20814.1"/>
    <property type="molecule type" value="Genomic_DNA"/>
</dbReference>
<dbReference type="AlphaFoldDB" id="A0A382C4K1"/>
<reference evidence="1" key="1">
    <citation type="submission" date="2018-05" db="EMBL/GenBank/DDBJ databases">
        <authorList>
            <person name="Lanie J.A."/>
            <person name="Ng W.-L."/>
            <person name="Kazmierczak K.M."/>
            <person name="Andrzejewski T.M."/>
            <person name="Davidsen T.M."/>
            <person name="Wayne K.J."/>
            <person name="Tettelin H."/>
            <person name="Glass J.I."/>
            <person name="Rusch D."/>
            <person name="Podicherti R."/>
            <person name="Tsui H.-C.T."/>
            <person name="Winkler M.E."/>
        </authorList>
    </citation>
    <scope>NUCLEOTIDE SEQUENCE</scope>
</reference>
<organism evidence="1">
    <name type="scientific">marine metagenome</name>
    <dbReference type="NCBI Taxonomy" id="408172"/>
    <lineage>
        <taxon>unclassified sequences</taxon>
        <taxon>metagenomes</taxon>
        <taxon>ecological metagenomes</taxon>
    </lineage>
</organism>